<dbReference type="RefSeq" id="WP_244724300.1">
    <property type="nucleotide sequence ID" value="NZ_CP095072.1"/>
</dbReference>
<name>A0ABY4F1D6_9BACI</name>
<evidence type="ECO:0000313" key="3">
    <source>
        <dbReference type="Proteomes" id="UP000831782"/>
    </source>
</evidence>
<protein>
    <recommendedName>
        <fullName evidence="4">Phage integrase family protein</fullName>
    </recommendedName>
</protein>
<dbReference type="InterPro" id="IPR011010">
    <property type="entry name" value="DNA_brk_join_enz"/>
</dbReference>
<sequence>MRLQRLLKKTKIKKHITPHTFRHTHTSLLIEANYYTLKRYKND</sequence>
<evidence type="ECO:0000256" key="1">
    <source>
        <dbReference type="ARBA" id="ARBA00023172"/>
    </source>
</evidence>
<reference evidence="2 3" key="1">
    <citation type="submission" date="2022-04" db="EMBL/GenBank/DDBJ databases">
        <title>Gracilibacillus sp. isolated from saltern.</title>
        <authorList>
            <person name="Won M."/>
            <person name="Lee C.-M."/>
            <person name="Woen H.-Y."/>
            <person name="Kwon S.-W."/>
        </authorList>
    </citation>
    <scope>NUCLEOTIDE SEQUENCE [LARGE SCALE GENOMIC DNA]</scope>
    <source>
        <strain evidence="2 3">SSWR10-1</strain>
    </source>
</reference>
<dbReference type="EMBL" id="CP095072">
    <property type="protein sequence ID" value="UOQ50497.1"/>
    <property type="molecule type" value="Genomic_DNA"/>
</dbReference>
<keyword evidence="1" id="KW-0233">DNA recombination</keyword>
<dbReference type="InterPro" id="IPR013762">
    <property type="entry name" value="Integrase-like_cat_sf"/>
</dbReference>
<dbReference type="Proteomes" id="UP000831782">
    <property type="component" value="Chromosome"/>
</dbReference>
<dbReference type="SUPFAM" id="SSF56349">
    <property type="entry name" value="DNA breaking-rejoining enzymes"/>
    <property type="match status" value="1"/>
</dbReference>
<gene>
    <name evidence="2" type="ORF">MUN88_02830</name>
</gene>
<evidence type="ECO:0000313" key="2">
    <source>
        <dbReference type="EMBL" id="UOQ50497.1"/>
    </source>
</evidence>
<dbReference type="Gene3D" id="1.10.443.10">
    <property type="entry name" value="Intergrase catalytic core"/>
    <property type="match status" value="1"/>
</dbReference>
<accession>A0ABY4F1D6</accession>
<proteinExistence type="predicted"/>
<keyword evidence="3" id="KW-1185">Reference proteome</keyword>
<evidence type="ECO:0008006" key="4">
    <source>
        <dbReference type="Google" id="ProtNLM"/>
    </source>
</evidence>
<organism evidence="2 3">
    <name type="scientific">Gracilibacillus caseinilyticus</name>
    <dbReference type="NCBI Taxonomy" id="2932256"/>
    <lineage>
        <taxon>Bacteria</taxon>
        <taxon>Bacillati</taxon>
        <taxon>Bacillota</taxon>
        <taxon>Bacilli</taxon>
        <taxon>Bacillales</taxon>
        <taxon>Bacillaceae</taxon>
        <taxon>Gracilibacillus</taxon>
    </lineage>
</organism>